<keyword evidence="3 4" id="KW-0408">Iron</keyword>
<dbReference type="Pfam" id="PF02239">
    <property type="entry name" value="Cytochrom_D1"/>
    <property type="match status" value="1"/>
</dbReference>
<proteinExistence type="predicted"/>
<sequence length="576" mass="63465">MMKKDWYLKPLAVAVTTVALGITTAQAQDGHKDVDEAKSAYQGTESAVDPGSAKSVRTPGAPDLTEAEFEQAKEIYFQRCAGCHGVLRKGATGKPLTTDITQERGLDYLKAFITYGSPAGMPNWGTSGDLSDDEVELMAKYIMHEPPVPPEFGMPEMMDTWEVLVAPEDRPTEQMNDLNLDNLFSVTLRDAGQIALIDGGSKEIVKILETGYAVHISRMSASGRYIFVIGRDAKVDMVDLWMEEPSIVATIKIGMEARSVETSKYKGYEDQYAIAGAYWPPQYVIMDGQTLEPNRIVSTRGMTVDTQEYHPEPRVAAIVGSHQHPEFIVNVKETGKVQLVNYEDLEALSTVEIETSRFLHDGGWDASGRYFLTAANESNQIVVIDALERELEEIVDVGKIPHPGRGANFVDAEHGPVWATSHLGDNTISLIGTDPEGHPDNAWKVVRTLEGQGGGSLFIKTHPESDNLYVDTALNPGEGPSQSVAVFDINDLEAGYEVLPIAEWADVGEGVKRVVQPEYNQAGDEVWFSVWNTMEETSALVIVDDETRELKHVIKDERLVTPTGKFNVINTQKDIY</sequence>
<keyword evidence="6" id="KW-0732">Signal</keyword>
<keyword evidence="1 4" id="KW-0349">Heme</keyword>
<evidence type="ECO:0000256" key="3">
    <source>
        <dbReference type="ARBA" id="ARBA00023004"/>
    </source>
</evidence>
<evidence type="ECO:0000256" key="1">
    <source>
        <dbReference type="ARBA" id="ARBA00022617"/>
    </source>
</evidence>
<feature type="domain" description="Cytochrome c" evidence="7">
    <location>
        <begin position="67"/>
        <end position="146"/>
    </location>
</feature>
<reference evidence="9" key="1">
    <citation type="submission" date="2023-07" db="EMBL/GenBank/DDBJ databases">
        <title>Substrates and metabolic shifts associated with increased methane emissions in unrestored hypersaline salterns.</title>
        <authorList>
            <person name="Bueno De Mesquita C.P."/>
            <person name="Tringe S.G."/>
        </authorList>
    </citation>
    <scope>NUCLEOTIDE SEQUENCE [LARGE SCALE GENOMIC DNA]</scope>
    <source>
        <strain evidence="9">I4</strain>
    </source>
</reference>
<name>A0ABU3NFI1_9GAMM</name>
<dbReference type="Gene3D" id="2.140.10.20">
    <property type="entry name" value="C-terminal (heme d1) domain of cytochrome cd1-nitrite reductase"/>
    <property type="match status" value="1"/>
</dbReference>
<feature type="chain" id="PRO_5047337096" evidence="6">
    <location>
        <begin position="28"/>
        <end position="576"/>
    </location>
</feature>
<dbReference type="RefSeq" id="WP_315586036.1">
    <property type="nucleotide sequence ID" value="NZ_JAVXUR010000002.1"/>
</dbReference>
<dbReference type="InterPro" id="IPR036909">
    <property type="entry name" value="Cyt_c-like_dom_sf"/>
</dbReference>
<dbReference type="PROSITE" id="PS51007">
    <property type="entry name" value="CYTC"/>
    <property type="match status" value="1"/>
</dbReference>
<keyword evidence="9" id="KW-1185">Reference proteome</keyword>
<evidence type="ECO:0000256" key="6">
    <source>
        <dbReference type="SAM" id="SignalP"/>
    </source>
</evidence>
<dbReference type="Pfam" id="PF13442">
    <property type="entry name" value="Cytochrome_CBB3"/>
    <property type="match status" value="1"/>
</dbReference>
<dbReference type="Gene3D" id="1.10.760.10">
    <property type="entry name" value="Cytochrome c-like domain"/>
    <property type="match status" value="1"/>
</dbReference>
<evidence type="ECO:0000256" key="4">
    <source>
        <dbReference type="PROSITE-ProRule" id="PRU00433"/>
    </source>
</evidence>
<evidence type="ECO:0000313" key="9">
    <source>
        <dbReference type="Proteomes" id="UP001255917"/>
    </source>
</evidence>
<dbReference type="SUPFAM" id="SSF51004">
    <property type="entry name" value="C-terminal (heme d1) domain of cytochrome cd1-nitrite reductase"/>
    <property type="match status" value="1"/>
</dbReference>
<evidence type="ECO:0000256" key="5">
    <source>
        <dbReference type="SAM" id="MobiDB-lite"/>
    </source>
</evidence>
<dbReference type="InterPro" id="IPR009056">
    <property type="entry name" value="Cyt_c-like_dom"/>
</dbReference>
<organism evidence="8 9">
    <name type="scientific">Halomonas saccharevitans</name>
    <dbReference type="NCBI Taxonomy" id="416872"/>
    <lineage>
        <taxon>Bacteria</taxon>
        <taxon>Pseudomonadati</taxon>
        <taxon>Pseudomonadota</taxon>
        <taxon>Gammaproteobacteria</taxon>
        <taxon>Oceanospirillales</taxon>
        <taxon>Halomonadaceae</taxon>
        <taxon>Halomonas</taxon>
    </lineage>
</organism>
<dbReference type="SUPFAM" id="SSF46626">
    <property type="entry name" value="Cytochrome c"/>
    <property type="match status" value="1"/>
</dbReference>
<dbReference type="Proteomes" id="UP001255917">
    <property type="component" value="Unassembled WGS sequence"/>
</dbReference>
<dbReference type="EMBL" id="JAVXUR010000002">
    <property type="protein sequence ID" value="MDT8879278.1"/>
    <property type="molecule type" value="Genomic_DNA"/>
</dbReference>
<evidence type="ECO:0000256" key="2">
    <source>
        <dbReference type="ARBA" id="ARBA00022723"/>
    </source>
</evidence>
<gene>
    <name evidence="8" type="ORF">RSO68_07335</name>
</gene>
<keyword evidence="2 4" id="KW-0479">Metal-binding</keyword>
<feature type="region of interest" description="Disordered" evidence="5">
    <location>
        <begin position="42"/>
        <end position="61"/>
    </location>
</feature>
<evidence type="ECO:0000259" key="7">
    <source>
        <dbReference type="PROSITE" id="PS51007"/>
    </source>
</evidence>
<dbReference type="CDD" id="cd20779">
    <property type="entry name" value="8prop_hemeD1_NirS"/>
    <property type="match status" value="1"/>
</dbReference>
<dbReference type="InterPro" id="IPR011048">
    <property type="entry name" value="Haem_d1_sf"/>
</dbReference>
<comment type="caution">
    <text evidence="8">The sequence shown here is derived from an EMBL/GenBank/DDBJ whole genome shotgun (WGS) entry which is preliminary data.</text>
</comment>
<feature type="signal peptide" evidence="6">
    <location>
        <begin position="1"/>
        <end position="27"/>
    </location>
</feature>
<protein>
    <submittedName>
        <fullName evidence="8">Cytochrome D1 domain-containing protein</fullName>
    </submittedName>
</protein>
<evidence type="ECO:0000313" key="8">
    <source>
        <dbReference type="EMBL" id="MDT8879278.1"/>
    </source>
</evidence>
<accession>A0ABU3NFI1</accession>
<dbReference type="InterPro" id="IPR003143">
    <property type="entry name" value="Cyt_cd1_C_sf"/>
</dbReference>